<dbReference type="VEuPathDB" id="MicrosporidiaDB:AAJ76_116000579"/>
<protein>
    <submittedName>
        <fullName evidence="1">Uncharacterized protein</fullName>
    </submittedName>
</protein>
<dbReference type="EMBL" id="JPQZ01000116">
    <property type="protein sequence ID" value="KKO74114.1"/>
    <property type="molecule type" value="Genomic_DNA"/>
</dbReference>
<gene>
    <name evidence="1" type="ORF">AAJ76_116000579</name>
</gene>
<feature type="non-terminal residue" evidence="1">
    <location>
        <position position="193"/>
    </location>
</feature>
<reference evidence="1 2" key="1">
    <citation type="journal article" date="2015" name="Environ. Microbiol.">
        <title>Genome analyses suggest the presence of polyploidy and recent human-driven expansions in eight global populations of the honeybee pathogen Nosema ceranae.</title>
        <authorList>
            <person name="Pelin A."/>
            <person name="Selman M."/>
            <person name="Aris-Brosou S."/>
            <person name="Farinelli L."/>
            <person name="Corradi N."/>
        </authorList>
    </citation>
    <scope>NUCLEOTIDE SEQUENCE [LARGE SCALE GENOMIC DNA]</scope>
    <source>
        <strain evidence="1 2">PA08 1199</strain>
    </source>
</reference>
<dbReference type="RefSeq" id="XP_024329856.1">
    <property type="nucleotide sequence ID" value="XM_024473813.1"/>
</dbReference>
<keyword evidence="2" id="KW-1185">Reference proteome</keyword>
<accession>A0A0F9Z838</accession>
<dbReference type="AlphaFoldDB" id="A0A0F9Z838"/>
<organism evidence="1 2">
    <name type="scientific">Vairimorpha ceranae</name>
    <dbReference type="NCBI Taxonomy" id="40302"/>
    <lineage>
        <taxon>Eukaryota</taxon>
        <taxon>Fungi</taxon>
        <taxon>Fungi incertae sedis</taxon>
        <taxon>Microsporidia</taxon>
        <taxon>Nosematidae</taxon>
        <taxon>Vairimorpha</taxon>
    </lineage>
</organism>
<evidence type="ECO:0000313" key="1">
    <source>
        <dbReference type="EMBL" id="KKO74114.1"/>
    </source>
</evidence>
<evidence type="ECO:0000313" key="2">
    <source>
        <dbReference type="Proteomes" id="UP000034350"/>
    </source>
</evidence>
<name>A0A0F9Z838_9MICR</name>
<comment type="caution">
    <text evidence="1">The sequence shown here is derived from an EMBL/GenBank/DDBJ whole genome shotgun (WGS) entry which is preliminary data.</text>
</comment>
<dbReference type="VEuPathDB" id="MicrosporidiaDB:NCER_101529"/>
<dbReference type="Proteomes" id="UP000034350">
    <property type="component" value="Unassembled WGS sequence"/>
</dbReference>
<proteinExistence type="predicted"/>
<dbReference type="GeneID" id="36318710"/>
<sequence length="193" mass="22871">MLFNNASQSQYGIGIIKDFQNVSNIGLKIQNRFTELVSLNKGKTNSLSCQLLNRLTNKPASRIMHALENEDYILAFFDRDYSKIINFLEKFILILQDINELLQYRLSIFFTSFMENNLNTFWKIELMHSNEDFSNFKNIHLSNCFFKDLYNLFCLVENENHKFKLFDYDQYIGALFGYPLIAVLFNFQEDIDE</sequence>